<evidence type="ECO:0000313" key="3">
    <source>
        <dbReference type="EMBL" id="KAJ0394309.1"/>
    </source>
</evidence>
<proteinExistence type="predicted"/>
<dbReference type="AlphaFoldDB" id="A0AAD5LD27"/>
<dbReference type="InterPro" id="IPR051477">
    <property type="entry name" value="Expansin_CellWall"/>
</dbReference>
<keyword evidence="1 2" id="KW-0732">Signal</keyword>
<sequence length="239" mass="25926">MPAKWFSSSFMRLVALAAGLALISAHAHADNRFSGDLTVFTLDDTSAGSCNFMDVPRMAEVNYAAMNDAQWAESTMCGRCASVTCIDDRCGENRGRIEIVHILDHCPECKYGDLAVSPSVFRSVTGHDPHRLKASWDFVDCPAQGNIKFCLKEGSDPSWMAIQPTNMVTGVQDFKINGQDTTLLPSGFYYLLDRDSAAPTDLSSVRVSVESVTGEVVEDTVSLTAGSCTEGEVQFTRSS</sequence>
<dbReference type="Proteomes" id="UP001209570">
    <property type="component" value="Unassembled WGS sequence"/>
</dbReference>
<gene>
    <name evidence="3" type="ORF">P43SY_004192</name>
</gene>
<name>A0AAD5LD27_PYTIN</name>
<dbReference type="Gene3D" id="2.60.40.760">
    <property type="entry name" value="Expansin, cellulose-binding-like domain"/>
    <property type="match status" value="1"/>
</dbReference>
<dbReference type="SUPFAM" id="SSF50685">
    <property type="entry name" value="Barwin-like endoglucanases"/>
    <property type="match status" value="1"/>
</dbReference>
<protein>
    <recommendedName>
        <fullName evidence="5">Expansin-like EG45 domain-containing protein</fullName>
    </recommendedName>
</protein>
<evidence type="ECO:0000313" key="4">
    <source>
        <dbReference type="Proteomes" id="UP001209570"/>
    </source>
</evidence>
<reference evidence="3" key="1">
    <citation type="submission" date="2021-12" db="EMBL/GenBank/DDBJ databases">
        <title>Prjna785345.</title>
        <authorList>
            <person name="Rujirawat T."/>
            <person name="Krajaejun T."/>
        </authorList>
    </citation>
    <scope>NUCLEOTIDE SEQUENCE</scope>
    <source>
        <strain evidence="3">Pi057C3</strain>
    </source>
</reference>
<evidence type="ECO:0000256" key="1">
    <source>
        <dbReference type="ARBA" id="ARBA00022729"/>
    </source>
</evidence>
<dbReference type="EMBL" id="JAKCXM010000419">
    <property type="protein sequence ID" value="KAJ0394309.1"/>
    <property type="molecule type" value="Genomic_DNA"/>
</dbReference>
<evidence type="ECO:0008006" key="5">
    <source>
        <dbReference type="Google" id="ProtNLM"/>
    </source>
</evidence>
<dbReference type="InterPro" id="IPR036749">
    <property type="entry name" value="Expansin_CBD_sf"/>
</dbReference>
<dbReference type="Gene3D" id="2.40.40.10">
    <property type="entry name" value="RlpA-like domain"/>
    <property type="match status" value="1"/>
</dbReference>
<accession>A0AAD5LD27</accession>
<keyword evidence="4" id="KW-1185">Reference proteome</keyword>
<evidence type="ECO:0000256" key="2">
    <source>
        <dbReference type="SAM" id="SignalP"/>
    </source>
</evidence>
<dbReference type="InterPro" id="IPR036908">
    <property type="entry name" value="RlpA-like_sf"/>
</dbReference>
<comment type="caution">
    <text evidence="3">The sequence shown here is derived from an EMBL/GenBank/DDBJ whole genome shotgun (WGS) entry which is preliminary data.</text>
</comment>
<dbReference type="PANTHER" id="PTHR31836">
    <property type="match status" value="1"/>
</dbReference>
<organism evidence="3 4">
    <name type="scientific">Pythium insidiosum</name>
    <name type="common">Pythiosis disease agent</name>
    <dbReference type="NCBI Taxonomy" id="114742"/>
    <lineage>
        <taxon>Eukaryota</taxon>
        <taxon>Sar</taxon>
        <taxon>Stramenopiles</taxon>
        <taxon>Oomycota</taxon>
        <taxon>Peronosporomycetes</taxon>
        <taxon>Pythiales</taxon>
        <taxon>Pythiaceae</taxon>
        <taxon>Pythium</taxon>
    </lineage>
</organism>
<feature type="signal peptide" evidence="2">
    <location>
        <begin position="1"/>
        <end position="29"/>
    </location>
</feature>
<feature type="chain" id="PRO_5041963196" description="Expansin-like EG45 domain-containing protein" evidence="2">
    <location>
        <begin position="30"/>
        <end position="239"/>
    </location>
</feature>
<dbReference type="PANTHER" id="PTHR31836:SF21">
    <property type="entry name" value="EXPANSIN-LIKE PROTEIN 7"/>
    <property type="match status" value="1"/>
</dbReference>
<dbReference type="CDD" id="cd22271">
    <property type="entry name" value="DPBB_EXP_N-like"/>
    <property type="match status" value="1"/>
</dbReference>